<evidence type="ECO:0000313" key="2">
    <source>
        <dbReference type="Proteomes" id="UP000824881"/>
    </source>
</evidence>
<reference evidence="1 2" key="1">
    <citation type="journal article" date="2021" name="Appl. Environ. Microbiol.">
        <title>Genetic linkage and physical mapping for an oyster mushroom Pleurotus cornucopiae and QTL analysis for the trait cap color.</title>
        <authorList>
            <person name="Zhang Y."/>
            <person name="Gao W."/>
            <person name="Sonnenberg A."/>
            <person name="Chen Q."/>
            <person name="Zhang J."/>
            <person name="Huang C."/>
        </authorList>
    </citation>
    <scope>NUCLEOTIDE SEQUENCE [LARGE SCALE GENOMIC DNA]</scope>
    <source>
        <strain evidence="1">CCMSSC00406</strain>
    </source>
</reference>
<organism evidence="1 2">
    <name type="scientific">Pleurotus cornucopiae</name>
    <name type="common">Cornucopia mushroom</name>
    <dbReference type="NCBI Taxonomy" id="5321"/>
    <lineage>
        <taxon>Eukaryota</taxon>
        <taxon>Fungi</taxon>
        <taxon>Dikarya</taxon>
        <taxon>Basidiomycota</taxon>
        <taxon>Agaricomycotina</taxon>
        <taxon>Agaricomycetes</taxon>
        <taxon>Agaricomycetidae</taxon>
        <taxon>Agaricales</taxon>
        <taxon>Pleurotineae</taxon>
        <taxon>Pleurotaceae</taxon>
        <taxon>Pleurotus</taxon>
    </lineage>
</organism>
<name>A0ACB7J2G1_PLECO</name>
<gene>
    <name evidence="1" type="ORF">CCMSSC00406_0004371</name>
</gene>
<sequence length="716" mass="79996">MTLGRPGPSMSRRSPSLSSDGTNSQTTSRYGTPEPMDVVPVGGGIIEHILTSKDFIVSYGGSSQYQSGGVSACGLAALNFVRVILSKEQDGIRGEALLREVASHQTAQEIMSICGQWAGSAHLEVEEIFRVPLFQQCLRSSGTFFERPSISSFRRLLGHLQDPNARHVSTAVVITRPPEIVACMKIATQHQDVFVIFDSHPRPSHPDGAGFIFNTSLDATAEQLSELMSVDRKLLSDDNMQWQAQLLGNFSGLLLKARQGEQSKDSMAQTLAEASLQILNERGQNAELKTENRELKESITALKEENSLFVATNAQLQEELLALRQEFTNAQRWTRSQETRSGSQSTGTSWFPSIWPRNPSPPPHSSSSRKDKQKANSNRYIVGPPEPEYRYHTREQSRRNRPPSPIPGSSRWVESKNFPTLQDAAKQAKPSPMTAKEEEDLLIAQRISLKLNSDALRDASMAARLQREFEEEDLRIISEQRDLMQLVQATFECEICFEETPEDDLAQIPKCEHSFCRECLRGHIVSRVNDHRYPIMCPSCTASKNGEPSVITDDMVREIGIPEKVYTTLEEMSLASFSVLLHCRQCESTLYVARDEFQELKVLNCPLPACHYMWCKQCQQPVTNADGHSCDGSKELEQLMATRGWKHCPGCKTPIQKESGCNHMTCSSPGCNMHFCYRCGESIIASASPSDIRPAISSHYSRCHLFEELPDRAVPP</sequence>
<accession>A0ACB7J2G1</accession>
<dbReference type="Proteomes" id="UP000824881">
    <property type="component" value="Unassembled WGS sequence"/>
</dbReference>
<protein>
    <submittedName>
        <fullName evidence="1">Uncharacterized protein</fullName>
    </submittedName>
</protein>
<proteinExistence type="predicted"/>
<keyword evidence="2" id="KW-1185">Reference proteome</keyword>
<comment type="caution">
    <text evidence="1">The sequence shown here is derived from an EMBL/GenBank/DDBJ whole genome shotgun (WGS) entry which is preliminary data.</text>
</comment>
<evidence type="ECO:0000313" key="1">
    <source>
        <dbReference type="EMBL" id="KAG9224013.1"/>
    </source>
</evidence>
<dbReference type="EMBL" id="WQMT02000004">
    <property type="protein sequence ID" value="KAG9224013.1"/>
    <property type="molecule type" value="Genomic_DNA"/>
</dbReference>